<feature type="transmembrane region" description="Helical" evidence="5">
    <location>
        <begin position="214"/>
        <end position="235"/>
    </location>
</feature>
<evidence type="ECO:0000313" key="6">
    <source>
        <dbReference type="EMBL" id="WIX80253.1"/>
    </source>
</evidence>
<dbReference type="RefSeq" id="WP_285970888.1">
    <property type="nucleotide sequence ID" value="NZ_CP127294.1"/>
</dbReference>
<dbReference type="EMBL" id="CP127294">
    <property type="protein sequence ID" value="WIX80253.1"/>
    <property type="molecule type" value="Genomic_DNA"/>
</dbReference>
<accession>A0A9Y2IKG3</accession>
<dbReference type="KEGG" id="acab:QRX50_05545"/>
<evidence type="ECO:0000256" key="1">
    <source>
        <dbReference type="ARBA" id="ARBA00004141"/>
    </source>
</evidence>
<dbReference type="InterPro" id="IPR035952">
    <property type="entry name" value="Rhomboid-like_sf"/>
</dbReference>
<keyword evidence="7" id="KW-1185">Reference proteome</keyword>
<feature type="transmembrane region" description="Helical" evidence="5">
    <location>
        <begin position="132"/>
        <end position="154"/>
    </location>
</feature>
<feature type="transmembrane region" description="Helical" evidence="5">
    <location>
        <begin position="51"/>
        <end position="69"/>
    </location>
</feature>
<evidence type="ECO:0000256" key="2">
    <source>
        <dbReference type="ARBA" id="ARBA00022692"/>
    </source>
</evidence>
<proteinExistence type="predicted"/>
<gene>
    <name evidence="6" type="ORF">QRX50_05545</name>
</gene>
<keyword evidence="3 5" id="KW-1133">Transmembrane helix</keyword>
<dbReference type="GO" id="GO:0016020">
    <property type="term" value="C:membrane"/>
    <property type="evidence" value="ECO:0007669"/>
    <property type="project" value="UniProtKB-SubCell"/>
</dbReference>
<dbReference type="AlphaFoldDB" id="A0A9Y2IKG3"/>
<evidence type="ECO:0000313" key="7">
    <source>
        <dbReference type="Proteomes" id="UP001236014"/>
    </source>
</evidence>
<feature type="transmembrane region" description="Helical" evidence="5">
    <location>
        <begin position="166"/>
        <end position="185"/>
    </location>
</feature>
<evidence type="ECO:0000256" key="5">
    <source>
        <dbReference type="SAM" id="Phobius"/>
    </source>
</evidence>
<dbReference type="Proteomes" id="UP001236014">
    <property type="component" value="Chromosome"/>
</dbReference>
<organism evidence="6 7">
    <name type="scientific">Amycolatopsis carbonis</name>
    <dbReference type="NCBI Taxonomy" id="715471"/>
    <lineage>
        <taxon>Bacteria</taxon>
        <taxon>Bacillati</taxon>
        <taxon>Actinomycetota</taxon>
        <taxon>Actinomycetes</taxon>
        <taxon>Pseudonocardiales</taxon>
        <taxon>Pseudonocardiaceae</taxon>
        <taxon>Amycolatopsis</taxon>
    </lineage>
</organism>
<feature type="transmembrane region" description="Helical" evidence="5">
    <location>
        <begin position="192"/>
        <end position="208"/>
    </location>
</feature>
<evidence type="ECO:0000256" key="3">
    <source>
        <dbReference type="ARBA" id="ARBA00022989"/>
    </source>
</evidence>
<protein>
    <submittedName>
        <fullName evidence="6">Uncharacterized protein</fullName>
    </submittedName>
</protein>
<evidence type="ECO:0000256" key="4">
    <source>
        <dbReference type="ARBA" id="ARBA00023136"/>
    </source>
</evidence>
<keyword evidence="4 5" id="KW-0472">Membrane</keyword>
<comment type="subcellular location">
    <subcellularLocation>
        <location evidence="1">Membrane</location>
        <topology evidence="1">Multi-pass membrane protein</topology>
    </subcellularLocation>
</comment>
<feature type="transmembrane region" description="Helical" evidence="5">
    <location>
        <begin position="100"/>
        <end position="120"/>
    </location>
</feature>
<keyword evidence="2 5" id="KW-0812">Transmembrane</keyword>
<dbReference type="Pfam" id="PF20401">
    <property type="entry name" value="Rhomboid_2"/>
    <property type="match status" value="1"/>
</dbReference>
<dbReference type="InterPro" id="IPR046862">
    <property type="entry name" value="Rhomboid_2"/>
</dbReference>
<reference evidence="6 7" key="1">
    <citation type="submission" date="2023-06" db="EMBL/GenBank/DDBJ databases">
        <authorList>
            <person name="Oyuntsetseg B."/>
            <person name="Kim S.B."/>
        </authorList>
    </citation>
    <scope>NUCLEOTIDE SEQUENCE [LARGE SCALE GENOMIC DNA]</scope>
    <source>
        <strain evidence="6 7">2-15</strain>
    </source>
</reference>
<name>A0A9Y2IKG3_9PSEU</name>
<dbReference type="SUPFAM" id="SSF144091">
    <property type="entry name" value="Rhomboid-like"/>
    <property type="match status" value="1"/>
</dbReference>
<sequence length="262" mass="28558">MLLRARQPVTLRGWWNHRLVGAAAPTRVTLTWRAVGRSSARALPTPRSTPFTFGYLIVLLGTTLVLRFADPVVTAKLLQLSSTDAHNLWRRPLVSLLSSALWLEDGGWLAYAIIFTIALAPLERRFGPGRTAIVFFSGHVLATLATEVPVMLLISGGVLPTTASRWLDIGVSYGFFTTAGALVFLLRGRLRITALVVMELFIAVVWVSDSPGDLDSVVTVLGHACAAHFGLFYWGPRLRDSLNRRLGRATPTEFAEPGPDGA</sequence>